<protein>
    <recommendedName>
        <fullName evidence="2">LTD domain-containing protein</fullName>
    </recommendedName>
</protein>
<feature type="compositionally biased region" description="Basic and acidic residues" evidence="1">
    <location>
        <begin position="69"/>
        <end position="85"/>
    </location>
</feature>
<dbReference type="PROSITE" id="PS51841">
    <property type="entry name" value="LTD"/>
    <property type="match status" value="1"/>
</dbReference>
<evidence type="ECO:0000256" key="1">
    <source>
        <dbReference type="SAM" id="MobiDB-lite"/>
    </source>
</evidence>
<feature type="compositionally biased region" description="Polar residues" evidence="1">
    <location>
        <begin position="1"/>
        <end position="10"/>
    </location>
</feature>
<dbReference type="AlphaFoldDB" id="X0RU84"/>
<organism evidence="3">
    <name type="scientific">marine sediment metagenome</name>
    <dbReference type="NCBI Taxonomy" id="412755"/>
    <lineage>
        <taxon>unclassified sequences</taxon>
        <taxon>metagenomes</taxon>
        <taxon>ecological metagenomes</taxon>
    </lineage>
</organism>
<evidence type="ECO:0000313" key="3">
    <source>
        <dbReference type="EMBL" id="GAF67312.1"/>
    </source>
</evidence>
<dbReference type="SUPFAM" id="SSF74853">
    <property type="entry name" value="Lamin A/C globular tail domain"/>
    <property type="match status" value="1"/>
</dbReference>
<feature type="domain" description="LTD" evidence="2">
    <location>
        <begin position="98"/>
        <end position="243"/>
    </location>
</feature>
<gene>
    <name evidence="3" type="ORF">S01H1_16686</name>
</gene>
<dbReference type="EMBL" id="BARS01008791">
    <property type="protein sequence ID" value="GAF67312.1"/>
    <property type="molecule type" value="Genomic_DNA"/>
</dbReference>
<sequence length="329" mass="34850">DQNETWTETNPARVDSDGDGINDGVEDADQDGVVDTGETDPRNPDTDGDGLSDGVEDADQDGVVDTGETDPRSTDTDGDCYKDNIELDMGSLPTNGGSTPDVPTPSASNMVINEIHAKPDVVEGDANGDGVLDIYDDEFIELVNISNVYVDLSDYELHDVGVGLRHIFSDSPLRTIVPPGEAVVVFGDWTGTLSGTFGNAMANGLVFKASTGTLGLNNSGDIVDLKDSGGSTTILSQDYGSEANHDQSITLYPDKTGTFVKHLDAPSSGGRRFSPGTMVNGDPFTTTISWIFPIRINFQPSSSVTPPGYNNDTAGEYLTSGNHYGWLPQ</sequence>
<dbReference type="InterPro" id="IPR001322">
    <property type="entry name" value="Lamin_tail_dom"/>
</dbReference>
<feature type="region of interest" description="Disordered" evidence="1">
    <location>
        <begin position="1"/>
        <end position="101"/>
    </location>
</feature>
<reference evidence="3" key="1">
    <citation type="journal article" date="2014" name="Front. Microbiol.">
        <title>High frequency of phylogenetically diverse reductive dehalogenase-homologous genes in deep subseafloor sedimentary metagenomes.</title>
        <authorList>
            <person name="Kawai M."/>
            <person name="Futagami T."/>
            <person name="Toyoda A."/>
            <person name="Takaki Y."/>
            <person name="Nishi S."/>
            <person name="Hori S."/>
            <person name="Arai W."/>
            <person name="Tsubouchi T."/>
            <person name="Morono Y."/>
            <person name="Uchiyama I."/>
            <person name="Ito T."/>
            <person name="Fujiyama A."/>
            <person name="Inagaki F."/>
            <person name="Takami H."/>
        </authorList>
    </citation>
    <scope>NUCLEOTIDE SEQUENCE</scope>
    <source>
        <strain evidence="3">Expedition CK06-06</strain>
    </source>
</reference>
<evidence type="ECO:0000259" key="2">
    <source>
        <dbReference type="PROSITE" id="PS51841"/>
    </source>
</evidence>
<dbReference type="Pfam" id="PF00932">
    <property type="entry name" value="LTD"/>
    <property type="match status" value="1"/>
</dbReference>
<name>X0RU84_9ZZZZ</name>
<proteinExistence type="predicted"/>
<feature type="compositionally biased region" description="Acidic residues" evidence="1">
    <location>
        <begin position="46"/>
        <end position="62"/>
    </location>
</feature>
<feature type="non-terminal residue" evidence="3">
    <location>
        <position position="1"/>
    </location>
</feature>
<accession>X0RU84</accession>
<comment type="caution">
    <text evidence="3">The sequence shown here is derived from an EMBL/GenBank/DDBJ whole genome shotgun (WGS) entry which is preliminary data.</text>
</comment>
<dbReference type="InterPro" id="IPR036415">
    <property type="entry name" value="Lamin_tail_dom_sf"/>
</dbReference>
<feature type="compositionally biased region" description="Acidic residues" evidence="1">
    <location>
        <begin position="17"/>
        <end position="32"/>
    </location>
</feature>